<comment type="caution">
    <text evidence="4">The sequence shown here is derived from an EMBL/GenBank/DDBJ whole genome shotgun (WGS) entry which is preliminary data.</text>
</comment>
<dbReference type="SUPFAM" id="SSF50814">
    <property type="entry name" value="Lipocalins"/>
    <property type="match status" value="1"/>
</dbReference>
<accession>A0A0A3JV84</accession>
<evidence type="ECO:0000259" key="3">
    <source>
        <dbReference type="Pfam" id="PF09223"/>
    </source>
</evidence>
<dbReference type="EMBL" id="JPVQ01000012">
    <property type="protein sequence ID" value="KGR90912.1"/>
    <property type="molecule type" value="Genomic_DNA"/>
</dbReference>
<dbReference type="eggNOG" id="COG3443">
    <property type="taxonomic scope" value="Bacteria"/>
</dbReference>
<keyword evidence="5" id="KW-1185">Reference proteome</keyword>
<protein>
    <recommendedName>
        <fullName evidence="3">ZinT domain-containing protein</fullName>
    </recommendedName>
</protein>
<dbReference type="Pfam" id="PF09223">
    <property type="entry name" value="ZinT"/>
    <property type="match status" value="1"/>
</dbReference>
<proteinExistence type="predicted"/>
<keyword evidence="1" id="KW-0732">Signal</keyword>
<gene>
    <name evidence="4" type="ORF">CD30_08425</name>
</gene>
<evidence type="ECO:0000256" key="1">
    <source>
        <dbReference type="ARBA" id="ARBA00022729"/>
    </source>
</evidence>
<dbReference type="AlphaFoldDB" id="A0A0A3JV84"/>
<name>A0A0A3JV84_9BACL</name>
<sequence>MDKRKCPLLAYKIQFSDHIIAPEKSGHFHLYSGDDRAALLKEVENWPTYYPAHMDGHTIAHEMIAH</sequence>
<feature type="domain" description="ZinT" evidence="3">
    <location>
        <begin position="12"/>
        <end position="66"/>
    </location>
</feature>
<dbReference type="InterPro" id="IPR015304">
    <property type="entry name" value="ZinT_dom"/>
</dbReference>
<evidence type="ECO:0000256" key="2">
    <source>
        <dbReference type="ARBA" id="ARBA00022833"/>
    </source>
</evidence>
<evidence type="ECO:0000313" key="5">
    <source>
        <dbReference type="Proteomes" id="UP000030595"/>
    </source>
</evidence>
<dbReference type="Proteomes" id="UP000030595">
    <property type="component" value="Unassembled WGS sequence"/>
</dbReference>
<organism evidence="4 5">
    <name type="scientific">Ureibacillus massiliensis 4400831 = CIP 108448 = CCUG 49529</name>
    <dbReference type="NCBI Taxonomy" id="1211035"/>
    <lineage>
        <taxon>Bacteria</taxon>
        <taxon>Bacillati</taxon>
        <taxon>Bacillota</taxon>
        <taxon>Bacilli</taxon>
        <taxon>Bacillales</taxon>
        <taxon>Caryophanaceae</taxon>
        <taxon>Ureibacillus</taxon>
    </lineage>
</organism>
<reference evidence="4 5" key="1">
    <citation type="submission" date="2014-02" db="EMBL/GenBank/DDBJ databases">
        <title>Draft genome sequence of Lysinibacillus massiliensis CCUG 49529.</title>
        <authorList>
            <person name="Zhang F."/>
            <person name="Wang G."/>
            <person name="Zhang L."/>
        </authorList>
    </citation>
    <scope>NUCLEOTIDE SEQUENCE [LARGE SCALE GENOMIC DNA]</scope>
    <source>
        <strain evidence="4 5">CCUG 49529</strain>
    </source>
</reference>
<dbReference type="OrthoDB" id="9810636at2"/>
<evidence type="ECO:0000313" key="4">
    <source>
        <dbReference type="EMBL" id="KGR90912.1"/>
    </source>
</evidence>
<dbReference type="GO" id="GO:0008270">
    <property type="term" value="F:zinc ion binding"/>
    <property type="evidence" value="ECO:0007669"/>
    <property type="project" value="InterPro"/>
</dbReference>
<dbReference type="RefSeq" id="WP_036175103.1">
    <property type="nucleotide sequence ID" value="NZ_AVCZ01000012.1"/>
</dbReference>
<dbReference type="Gene3D" id="2.40.128.20">
    <property type="match status" value="1"/>
</dbReference>
<dbReference type="InterPro" id="IPR012674">
    <property type="entry name" value="Calycin"/>
</dbReference>
<keyword evidence="2" id="KW-0862">Zinc</keyword>